<dbReference type="AlphaFoldDB" id="A0A1J5PTN5"/>
<name>A0A1J5PTN5_9ZZZZ</name>
<organism evidence="1">
    <name type="scientific">mine drainage metagenome</name>
    <dbReference type="NCBI Taxonomy" id="410659"/>
    <lineage>
        <taxon>unclassified sequences</taxon>
        <taxon>metagenomes</taxon>
        <taxon>ecological metagenomes</taxon>
    </lineage>
</organism>
<gene>
    <name evidence="1" type="ORF">GALL_433580</name>
</gene>
<protein>
    <submittedName>
        <fullName evidence="1">Uncharacterized protein</fullName>
    </submittedName>
</protein>
<dbReference type="EMBL" id="MLJW01002318">
    <property type="protein sequence ID" value="OIQ74982.1"/>
    <property type="molecule type" value="Genomic_DNA"/>
</dbReference>
<reference evidence="1" key="1">
    <citation type="submission" date="2016-10" db="EMBL/GenBank/DDBJ databases">
        <title>Sequence of Gallionella enrichment culture.</title>
        <authorList>
            <person name="Poehlein A."/>
            <person name="Muehling M."/>
            <person name="Daniel R."/>
        </authorList>
    </citation>
    <scope>NUCLEOTIDE SEQUENCE</scope>
</reference>
<accession>A0A1J5PTN5</accession>
<comment type="caution">
    <text evidence="1">The sequence shown here is derived from an EMBL/GenBank/DDBJ whole genome shotgun (WGS) entry which is preliminary data.</text>
</comment>
<evidence type="ECO:0000313" key="1">
    <source>
        <dbReference type="EMBL" id="OIQ74982.1"/>
    </source>
</evidence>
<proteinExistence type="predicted"/>
<sequence>MPKKITVAVAAALVASLAHASSPHDGAYACTGFAPQISFGYTYDMVFLTKADGVTAASSVLAPVPTAVQLFGYSFGTLNGNVYTGTGGLTGQTGSVTFNANGTLSNPNAHIMINGVTYAATENCVKIF</sequence>